<dbReference type="EMBL" id="JAGINW010000001">
    <property type="protein sequence ID" value="MBP2326381.1"/>
    <property type="molecule type" value="Genomic_DNA"/>
</dbReference>
<comment type="caution">
    <text evidence="1">The sequence shown here is derived from an EMBL/GenBank/DDBJ whole genome shotgun (WGS) entry which is preliminary data.</text>
</comment>
<dbReference type="Proteomes" id="UP001519332">
    <property type="component" value="Unassembled WGS sequence"/>
</dbReference>
<name>A0ABS4TR78_9PSEU</name>
<proteinExistence type="predicted"/>
<dbReference type="Pfam" id="PF26421">
    <property type="entry name" value="Avidin_like"/>
    <property type="match status" value="1"/>
</dbReference>
<protein>
    <submittedName>
        <fullName evidence="1">Uncharacterized protein</fullName>
    </submittedName>
</protein>
<sequence>MINYDGRRFRKVSSDPDAPVTLYNQKDDIIWAELTGGSVRLGSLTGKCGPDGTIDMAYTMVLHNGAVISGHSVNTPEFLPDGRIQLNEVWERYGAHAERGTSSIVEVRD</sequence>
<evidence type="ECO:0000313" key="1">
    <source>
        <dbReference type="EMBL" id="MBP2326381.1"/>
    </source>
</evidence>
<dbReference type="InterPro" id="IPR058595">
    <property type="entry name" value="Avidin-like"/>
</dbReference>
<reference evidence="1 2" key="1">
    <citation type="submission" date="2021-03" db="EMBL/GenBank/DDBJ databases">
        <title>Sequencing the genomes of 1000 actinobacteria strains.</title>
        <authorList>
            <person name="Klenk H.-P."/>
        </authorList>
    </citation>
    <scope>NUCLEOTIDE SEQUENCE [LARGE SCALE GENOMIC DNA]</scope>
    <source>
        <strain evidence="1 2">DSM 46670</strain>
    </source>
</reference>
<evidence type="ECO:0000313" key="2">
    <source>
        <dbReference type="Proteomes" id="UP001519332"/>
    </source>
</evidence>
<organism evidence="1 2">
    <name type="scientific">Kibdelosporangium banguiense</name>
    <dbReference type="NCBI Taxonomy" id="1365924"/>
    <lineage>
        <taxon>Bacteria</taxon>
        <taxon>Bacillati</taxon>
        <taxon>Actinomycetota</taxon>
        <taxon>Actinomycetes</taxon>
        <taxon>Pseudonocardiales</taxon>
        <taxon>Pseudonocardiaceae</taxon>
        <taxon>Kibdelosporangium</taxon>
    </lineage>
</organism>
<gene>
    <name evidence="1" type="ORF">JOF56_006766</name>
</gene>
<keyword evidence="2" id="KW-1185">Reference proteome</keyword>
<accession>A0ABS4TR78</accession>
<dbReference type="RefSeq" id="WP_209643453.1">
    <property type="nucleotide sequence ID" value="NZ_JAGINW010000001.1"/>
</dbReference>